<keyword evidence="5" id="KW-0067">ATP-binding</keyword>
<evidence type="ECO:0000256" key="2">
    <source>
        <dbReference type="ARBA" id="ARBA00022679"/>
    </source>
</evidence>
<keyword evidence="3" id="KW-0547">Nucleotide-binding</keyword>
<evidence type="ECO:0000256" key="6">
    <source>
        <dbReference type="ARBA" id="ARBA00023012"/>
    </source>
</evidence>
<dbReference type="EC" id="2.7.13.3" evidence="8"/>
<accession>A0A1J5Q4E1</accession>
<evidence type="ECO:0000256" key="4">
    <source>
        <dbReference type="ARBA" id="ARBA00022777"/>
    </source>
</evidence>
<dbReference type="SUPFAM" id="SSF55874">
    <property type="entry name" value="ATPase domain of HSP90 chaperone/DNA topoisomerase II/histidine kinase"/>
    <property type="match status" value="1"/>
</dbReference>
<dbReference type="AlphaFoldDB" id="A0A1J5Q4E1"/>
<gene>
    <name evidence="8" type="primary">fixL_15</name>
    <name evidence="8" type="ORF">GALL_435500</name>
</gene>
<dbReference type="Gene3D" id="3.30.565.10">
    <property type="entry name" value="Histidine kinase-like ATPase, C-terminal domain"/>
    <property type="match status" value="1"/>
</dbReference>
<organism evidence="8">
    <name type="scientific">mine drainage metagenome</name>
    <dbReference type="NCBI Taxonomy" id="410659"/>
    <lineage>
        <taxon>unclassified sequences</taxon>
        <taxon>metagenomes</taxon>
        <taxon>ecological metagenomes</taxon>
    </lineage>
</organism>
<name>A0A1J5Q4E1_9ZZZZ</name>
<keyword evidence="1" id="KW-0597">Phosphoprotein</keyword>
<reference evidence="8" key="1">
    <citation type="submission" date="2016-10" db="EMBL/GenBank/DDBJ databases">
        <title>Sequence of Gallionella enrichment culture.</title>
        <authorList>
            <person name="Poehlein A."/>
            <person name="Muehling M."/>
            <person name="Daniel R."/>
        </authorList>
    </citation>
    <scope>NUCLEOTIDE SEQUENCE</scope>
</reference>
<protein>
    <submittedName>
        <fullName evidence="8">Sensor protein FixL</fullName>
        <ecNumber evidence="8">2.7.13.3</ecNumber>
    </submittedName>
</protein>
<comment type="caution">
    <text evidence="8">The sequence shown here is derived from an EMBL/GenBank/DDBJ whole genome shotgun (WGS) entry which is preliminary data.</text>
</comment>
<evidence type="ECO:0000259" key="7">
    <source>
        <dbReference type="PROSITE" id="PS50109"/>
    </source>
</evidence>
<feature type="domain" description="Histidine kinase" evidence="7">
    <location>
        <begin position="1"/>
        <end position="159"/>
    </location>
</feature>
<sequence>MQKGDINKEPMDINELAQDVLASAQLDGCDGFDSVLDLGHDLPMVLANRIQVQRILNNLIRNGIEAARASGMPCESIMIRVKTAVEHGMAQVTIQDNGPGIDADMNDEVFKPFFTTKPHGIGMGLAVSDALAKANGGCLWVDQGGSPGATFHLALPFSS</sequence>
<dbReference type="EMBL" id="MLJW01002384">
    <property type="protein sequence ID" value="OIQ74788.1"/>
    <property type="molecule type" value="Genomic_DNA"/>
</dbReference>
<evidence type="ECO:0000256" key="3">
    <source>
        <dbReference type="ARBA" id="ARBA00022741"/>
    </source>
</evidence>
<dbReference type="PRINTS" id="PR00344">
    <property type="entry name" value="BCTRLSENSOR"/>
</dbReference>
<keyword evidence="4" id="KW-0418">Kinase</keyword>
<dbReference type="PANTHER" id="PTHR43065:SF10">
    <property type="entry name" value="PEROXIDE STRESS-ACTIVATED HISTIDINE KINASE MAK3"/>
    <property type="match status" value="1"/>
</dbReference>
<dbReference type="SMART" id="SM00387">
    <property type="entry name" value="HATPase_c"/>
    <property type="match status" value="1"/>
</dbReference>
<proteinExistence type="predicted"/>
<keyword evidence="6" id="KW-0902">Two-component regulatory system</keyword>
<dbReference type="Pfam" id="PF02518">
    <property type="entry name" value="HATPase_c"/>
    <property type="match status" value="1"/>
</dbReference>
<evidence type="ECO:0000256" key="5">
    <source>
        <dbReference type="ARBA" id="ARBA00022840"/>
    </source>
</evidence>
<dbReference type="InterPro" id="IPR005467">
    <property type="entry name" value="His_kinase_dom"/>
</dbReference>
<dbReference type="InterPro" id="IPR004358">
    <property type="entry name" value="Sig_transdc_His_kin-like_C"/>
</dbReference>
<dbReference type="InterPro" id="IPR036890">
    <property type="entry name" value="HATPase_C_sf"/>
</dbReference>
<dbReference type="GO" id="GO:0005524">
    <property type="term" value="F:ATP binding"/>
    <property type="evidence" value="ECO:0007669"/>
    <property type="project" value="UniProtKB-KW"/>
</dbReference>
<dbReference type="GO" id="GO:0004673">
    <property type="term" value="F:protein histidine kinase activity"/>
    <property type="evidence" value="ECO:0007669"/>
    <property type="project" value="UniProtKB-EC"/>
</dbReference>
<dbReference type="InterPro" id="IPR003594">
    <property type="entry name" value="HATPase_dom"/>
</dbReference>
<dbReference type="GO" id="GO:0000160">
    <property type="term" value="P:phosphorelay signal transduction system"/>
    <property type="evidence" value="ECO:0007669"/>
    <property type="project" value="UniProtKB-KW"/>
</dbReference>
<evidence type="ECO:0000313" key="8">
    <source>
        <dbReference type="EMBL" id="OIQ74788.1"/>
    </source>
</evidence>
<dbReference type="PANTHER" id="PTHR43065">
    <property type="entry name" value="SENSOR HISTIDINE KINASE"/>
    <property type="match status" value="1"/>
</dbReference>
<evidence type="ECO:0000256" key="1">
    <source>
        <dbReference type="ARBA" id="ARBA00022553"/>
    </source>
</evidence>
<keyword evidence="2 8" id="KW-0808">Transferase</keyword>
<dbReference type="PROSITE" id="PS50109">
    <property type="entry name" value="HIS_KIN"/>
    <property type="match status" value="1"/>
</dbReference>